<reference evidence="2 3" key="1">
    <citation type="submission" date="2022-07" db="EMBL/GenBank/DDBJ databases">
        <title>Genome Analysis of Selected Gammaproteobacteria from Nigerian Food snails.</title>
        <authorList>
            <person name="Okafor A.C."/>
        </authorList>
    </citation>
    <scope>NUCLEOTIDE SEQUENCE [LARGE SCALE GENOMIC DNA]</scope>
    <source>
        <strain evidence="2 3">Awg 2</strain>
    </source>
</reference>
<feature type="signal peptide" evidence="1">
    <location>
        <begin position="1"/>
        <end position="23"/>
    </location>
</feature>
<feature type="chain" id="PRO_5047412349" evidence="1">
    <location>
        <begin position="24"/>
        <end position="242"/>
    </location>
</feature>
<dbReference type="RefSeq" id="WP_271469965.1">
    <property type="nucleotide sequence ID" value="NZ_JANEWF010000002.1"/>
</dbReference>
<name>A0ABT4XZF7_METRE</name>
<organism evidence="2 3">
    <name type="scientific">Metapseudomonas resinovorans</name>
    <name type="common">Pseudomonas resinovorans</name>
    <dbReference type="NCBI Taxonomy" id="53412"/>
    <lineage>
        <taxon>Bacteria</taxon>
        <taxon>Pseudomonadati</taxon>
        <taxon>Pseudomonadota</taxon>
        <taxon>Gammaproteobacteria</taxon>
        <taxon>Pseudomonadales</taxon>
        <taxon>Pseudomonadaceae</taxon>
        <taxon>Metapseudomonas</taxon>
    </lineage>
</organism>
<evidence type="ECO:0000256" key="1">
    <source>
        <dbReference type="SAM" id="SignalP"/>
    </source>
</evidence>
<dbReference type="Proteomes" id="UP001211689">
    <property type="component" value="Unassembled WGS sequence"/>
</dbReference>
<keyword evidence="3" id="KW-1185">Reference proteome</keyword>
<comment type="caution">
    <text evidence="2">The sequence shown here is derived from an EMBL/GenBank/DDBJ whole genome shotgun (WGS) entry which is preliminary data.</text>
</comment>
<evidence type="ECO:0000313" key="2">
    <source>
        <dbReference type="EMBL" id="MDA8481962.1"/>
    </source>
</evidence>
<protein>
    <submittedName>
        <fullName evidence="2">DUF4198 domain-containing protein</fullName>
    </submittedName>
</protein>
<sequence>MRLDKRFLVTPILAAFFAGNVQAHGLWTEQRRGNIEVIYGHGAEDDVFKAEKVSGAWAFDGQGRMIPVTVERLADHARLKPLKAAATLAVALDNGPWSQTADKQWINQGQRQVPGAVASIHTWKYSLAFYQPGAQLPELERIRLAIVPEVDPLEVGPGKPLPVKVLLDGKPAAGVELIGDYRGEPDAVSAKTDAQGRAQVMVRNAGLNIIAAQVTLDTPNDPDVKQQGLFSSLTFLGAPHHE</sequence>
<gene>
    <name evidence="2" type="ORF">NNO07_02685</name>
</gene>
<evidence type="ECO:0000313" key="3">
    <source>
        <dbReference type="Proteomes" id="UP001211689"/>
    </source>
</evidence>
<dbReference type="InterPro" id="IPR019613">
    <property type="entry name" value="DUF4198"/>
</dbReference>
<proteinExistence type="predicted"/>
<dbReference type="EMBL" id="JANEWF010000002">
    <property type="protein sequence ID" value="MDA8481962.1"/>
    <property type="molecule type" value="Genomic_DNA"/>
</dbReference>
<accession>A0ABT4XZF7</accession>
<dbReference type="Pfam" id="PF10670">
    <property type="entry name" value="DUF4198"/>
    <property type="match status" value="1"/>
</dbReference>
<keyword evidence="1" id="KW-0732">Signal</keyword>